<dbReference type="STRING" id="366584.SAMN05216377_12246"/>
<accession>A0A1G8CAP4</accession>
<keyword evidence="2" id="KW-1185">Reference proteome</keyword>
<name>A0A1G8CAP4_PSEOR</name>
<dbReference type="InterPro" id="IPR009100">
    <property type="entry name" value="AcylCoA_DH/oxidase_NM_dom_sf"/>
</dbReference>
<dbReference type="Gene3D" id="1.10.540.10">
    <property type="entry name" value="Acyl-CoA dehydrogenase/oxidase, N-terminal domain"/>
    <property type="match status" value="1"/>
</dbReference>
<dbReference type="SUPFAM" id="SSF56645">
    <property type="entry name" value="Acyl-CoA dehydrogenase NM domain-like"/>
    <property type="match status" value="1"/>
</dbReference>
<dbReference type="GO" id="GO:0016627">
    <property type="term" value="F:oxidoreductase activity, acting on the CH-CH group of donors"/>
    <property type="evidence" value="ECO:0007669"/>
    <property type="project" value="InterPro"/>
</dbReference>
<evidence type="ECO:0000313" key="1">
    <source>
        <dbReference type="EMBL" id="SDH42576.1"/>
    </source>
</evidence>
<protein>
    <submittedName>
        <fullName evidence="1">Acyl-CoA dehydrogenase, N-terminal domain</fullName>
    </submittedName>
</protein>
<reference evidence="1 2" key="1">
    <citation type="submission" date="2016-10" db="EMBL/GenBank/DDBJ databases">
        <authorList>
            <person name="de Groot N.N."/>
        </authorList>
    </citation>
    <scope>NUCLEOTIDE SEQUENCE [LARGE SCALE GENOMIC DNA]</scope>
    <source>
        <strain evidence="1 2">CGMCC 4.3143</strain>
    </source>
</reference>
<dbReference type="Proteomes" id="UP000198967">
    <property type="component" value="Unassembled WGS sequence"/>
</dbReference>
<sequence length="295" mass="31995">MPHIVDDAARWEKVARSFAERLPDADGAARRRHAVRELADNGLTTLLGPARHGGAEQPWRVAHRVVREIGRVDVEIAELLGRHYVWYWIAEFIGTDEKIDHIGEVSTRARWFYGGATDPGAAELTVVDDGDVMLFTGRIAPAVGADVSTMTILQGTRPDVATPISALAYTSHTGISVPGNDGSRIEVTAADIPWTGALGHVDKRFEPRPYNGLLVPTLELLLLDIALAGRRTDDEATAAATRQADHVVEHAQQLHDHRRTIGDADVRAQVALVSGLAATVRALPHSPQLVEGRGR</sequence>
<dbReference type="OrthoDB" id="571684at2"/>
<dbReference type="AlphaFoldDB" id="A0A1G8CAP4"/>
<dbReference type="EMBL" id="FNBE01000022">
    <property type="protein sequence ID" value="SDH42576.1"/>
    <property type="molecule type" value="Genomic_DNA"/>
</dbReference>
<proteinExistence type="predicted"/>
<dbReference type="GO" id="GO:0050660">
    <property type="term" value="F:flavin adenine dinucleotide binding"/>
    <property type="evidence" value="ECO:0007669"/>
    <property type="project" value="InterPro"/>
</dbReference>
<dbReference type="InterPro" id="IPR037069">
    <property type="entry name" value="AcylCoA_DH/ox_N_sf"/>
</dbReference>
<organism evidence="1 2">
    <name type="scientific">Pseudonocardia oroxyli</name>
    <dbReference type="NCBI Taxonomy" id="366584"/>
    <lineage>
        <taxon>Bacteria</taxon>
        <taxon>Bacillati</taxon>
        <taxon>Actinomycetota</taxon>
        <taxon>Actinomycetes</taxon>
        <taxon>Pseudonocardiales</taxon>
        <taxon>Pseudonocardiaceae</taxon>
        <taxon>Pseudonocardia</taxon>
    </lineage>
</organism>
<evidence type="ECO:0000313" key="2">
    <source>
        <dbReference type="Proteomes" id="UP000198967"/>
    </source>
</evidence>
<dbReference type="RefSeq" id="WP_093089479.1">
    <property type="nucleotide sequence ID" value="NZ_FNBE01000022.1"/>
</dbReference>
<gene>
    <name evidence="1" type="ORF">SAMN05216377_12246</name>
</gene>